<feature type="region of interest" description="Disordered" evidence="1">
    <location>
        <begin position="149"/>
        <end position="174"/>
    </location>
</feature>
<gene>
    <name evidence="2" type="ORF">PSNMU_V1.4_AUG-EV-PASAV3_0018790</name>
    <name evidence="3" type="ORF">PSNMU_V1.4_AUG-EV-PASAV3_0098850</name>
</gene>
<dbReference type="EMBL" id="CAACVS010000489">
    <property type="protein sequence ID" value="VEU42895.1"/>
    <property type="molecule type" value="Genomic_DNA"/>
</dbReference>
<evidence type="ECO:0000313" key="3">
    <source>
        <dbReference type="EMBL" id="VEU42895.1"/>
    </source>
</evidence>
<evidence type="ECO:0000256" key="1">
    <source>
        <dbReference type="SAM" id="MobiDB-lite"/>
    </source>
</evidence>
<organism evidence="2 4">
    <name type="scientific">Pseudo-nitzschia multistriata</name>
    <dbReference type="NCBI Taxonomy" id="183589"/>
    <lineage>
        <taxon>Eukaryota</taxon>
        <taxon>Sar</taxon>
        <taxon>Stramenopiles</taxon>
        <taxon>Ochrophyta</taxon>
        <taxon>Bacillariophyta</taxon>
        <taxon>Bacillariophyceae</taxon>
        <taxon>Bacillariophycidae</taxon>
        <taxon>Bacillariales</taxon>
        <taxon>Bacillariaceae</taxon>
        <taxon>Pseudo-nitzschia</taxon>
    </lineage>
</organism>
<dbReference type="EMBL" id="CAACVS010000048">
    <property type="protein sequence ID" value="VEU35132.1"/>
    <property type="molecule type" value="Genomic_DNA"/>
</dbReference>
<name>A0A448YZC3_9STRA</name>
<accession>A0A448YZC3</accession>
<protein>
    <submittedName>
        <fullName evidence="2">Uncharacterized protein</fullName>
    </submittedName>
</protein>
<dbReference type="AlphaFoldDB" id="A0A448YZC3"/>
<reference evidence="2 4" key="1">
    <citation type="submission" date="2019-01" db="EMBL/GenBank/DDBJ databases">
        <authorList>
            <person name="Ferrante I. M."/>
        </authorList>
    </citation>
    <scope>NUCLEOTIDE SEQUENCE [LARGE SCALE GENOMIC DNA]</scope>
    <source>
        <strain evidence="2 4">B856</strain>
    </source>
</reference>
<proteinExistence type="predicted"/>
<dbReference type="OrthoDB" id="439808at2759"/>
<evidence type="ECO:0000313" key="4">
    <source>
        <dbReference type="Proteomes" id="UP000291116"/>
    </source>
</evidence>
<dbReference type="Proteomes" id="UP000291116">
    <property type="component" value="Unassembled WGS sequence"/>
</dbReference>
<evidence type="ECO:0000313" key="2">
    <source>
        <dbReference type="EMBL" id="VEU35132.1"/>
    </source>
</evidence>
<keyword evidence="4" id="KW-1185">Reference proteome</keyword>
<sequence>MVGSNRGAKVFRAHLDDVENLSYGKGAKKQRGTGSRFTCHRLNREERQIFDRAKRDGYLAVRGNGYRKERKGSPVWNTHRQRCDALKEPCVVVEKRSDSDRVVVDLSTLRVPDDAKLVEFLLEEVFKPNYPEFFEAILLAGMSRLGGDRKGGQSSCEESDGHEGSVSLPKADNTTHRPIDWETVATKPIWGVDERLIAVSCDRDTAKSIARDVLGRCGSVRFAMLLADAENTPVEITTENIPAEGDPTPTVVSTQREEEWLEVPTETMLCGVGCDDKKQRRRIPESLGKTSCNHADQINATESVDTDCIDWNDI</sequence>